<dbReference type="EMBL" id="CAJPDR010000676">
    <property type="protein sequence ID" value="CAF9941674.1"/>
    <property type="molecule type" value="Genomic_DNA"/>
</dbReference>
<feature type="repeat" description="WD" evidence="8">
    <location>
        <begin position="437"/>
        <end position="478"/>
    </location>
</feature>
<dbReference type="CDD" id="cd23952">
    <property type="entry name" value="Utp17_CTD"/>
    <property type="match status" value="1"/>
</dbReference>
<feature type="region of interest" description="Disordered" evidence="9">
    <location>
        <begin position="1"/>
        <end position="168"/>
    </location>
</feature>
<dbReference type="SUPFAM" id="SSF50978">
    <property type="entry name" value="WD40 repeat-like"/>
    <property type="match status" value="1"/>
</dbReference>
<proteinExistence type="predicted"/>
<keyword evidence="6" id="KW-0804">Transcription</keyword>
<comment type="subcellular location">
    <subcellularLocation>
        <location evidence="1">Nucleus</location>
        <location evidence="1">Nucleolus</location>
    </subcellularLocation>
</comment>
<dbReference type="InterPro" id="IPR053826">
    <property type="entry name" value="WDR75"/>
</dbReference>
<evidence type="ECO:0000256" key="9">
    <source>
        <dbReference type="SAM" id="MobiDB-lite"/>
    </source>
</evidence>
<evidence type="ECO:0000256" key="5">
    <source>
        <dbReference type="ARBA" id="ARBA00022737"/>
    </source>
</evidence>
<feature type="compositionally biased region" description="Basic and acidic residues" evidence="9">
    <location>
        <begin position="121"/>
        <end position="130"/>
    </location>
</feature>
<accession>A0A8H3PJB2</accession>
<dbReference type="OrthoDB" id="4096at2759"/>
<dbReference type="InterPro" id="IPR001680">
    <property type="entry name" value="WD40_rpt"/>
</dbReference>
<evidence type="ECO:0000256" key="6">
    <source>
        <dbReference type="ARBA" id="ARBA00023163"/>
    </source>
</evidence>
<feature type="compositionally biased region" description="Basic and acidic residues" evidence="9">
    <location>
        <begin position="82"/>
        <end position="92"/>
    </location>
</feature>
<dbReference type="PROSITE" id="PS50294">
    <property type="entry name" value="WD_REPEATS_REGION"/>
    <property type="match status" value="1"/>
</dbReference>
<keyword evidence="7" id="KW-0539">Nucleus</keyword>
<dbReference type="InterPro" id="IPR015943">
    <property type="entry name" value="WD40/YVTN_repeat-like_dom_sf"/>
</dbReference>
<dbReference type="SUPFAM" id="SSF69322">
    <property type="entry name" value="Tricorn protease domain 2"/>
    <property type="match status" value="1"/>
</dbReference>
<dbReference type="Pfam" id="PF23869">
    <property type="entry name" value="Beta-prop_WDR75_1st"/>
    <property type="match status" value="1"/>
</dbReference>
<keyword evidence="11" id="KW-1185">Reference proteome</keyword>
<dbReference type="GO" id="GO:0006364">
    <property type="term" value="P:rRNA processing"/>
    <property type="evidence" value="ECO:0007669"/>
    <property type="project" value="UniProtKB-KW"/>
</dbReference>
<dbReference type="Gene3D" id="2.130.10.10">
    <property type="entry name" value="YVTN repeat-like/Quinoprotein amine dehydrogenase"/>
    <property type="match status" value="1"/>
</dbReference>
<protein>
    <submittedName>
        <fullName evidence="10">Uncharacterized protein</fullName>
    </submittedName>
</protein>
<dbReference type="InterPro" id="IPR036322">
    <property type="entry name" value="WD40_repeat_dom_sf"/>
</dbReference>
<sequence>MPKRKRDAVDEESATPEQSKSVKKQKTDTTRSIQARVPSNVVTKHIETKGSTQAPPDRRNKKLARKRVKREKEALKNPPQDESGRKDGIKMGEDDDDTGLVEIREKKSLEKGQPTASRNQLESRKREKEGGQNLTRKHKSKKEKRRDRNVGPNGQKNREKAVETATWKVSDPSGGHMLDVDPVFSPDEKFLLVAYGTSIAVYSASTSLLLRQLRILKADSISAFAFSSTTQSHLYLSTISGIIEKWDWIEGLRLNHWRISSSIYSLVTGKQNPGNLDRDLVYTIDKKWQGPWLLSVHRLEVGEAGAKTDVKTLLTNKQALSNVKVLENGRVIVATSGSQLIFGSSEELAPSSLKNVSYRWRIIECPEYIVSTDVRLRPSEEMQKKSKGGRSLAIAIDIVIGGLKGSIHIYEDLLQKLIKGDRRAGKESSVDVTPRRLHWHRNAVQAVKWSADGNYIISGGQETTLVLWQLETEHREHLPHLGAAVESIVVSPFGSSYGIRLADNSVMILSTSELQPTFSIAGIQIPTVQQARLPLPFVPTVTAATPKKGAVQGFRCPACVSFSGTGRLLLAVPPATTSRQLSMMPANASYLQTFDVRAAHQISRQALTRTKVTTLNMGPESNIVEEPDVIHLQTSSDGQWLASVDEWMPPKRDLEPLAFSTASVLEELILREEIYLKFWSWNENTHVWELVSRIDNPHASPSGNPYDRGGVLDLVSDPSSVAFATVGENCIVKTWKPAIRRRNGLEVKNKDGSRLTAWHCQHTTPLEILDLTIENGLLGAKLAYSQDGSILAAGLQSSTASPIYIIDTYSGEIKSVYTGLYTGLLLGLGIVHKCLVTLSDELCVYDLVDNKLKYGVELPALGLSSDKRSALSHLAVDTHDSFFGIAIPQTAETGLGSRVAFFDPADATPQFMTHLPSPVTTLLSAPGTKGFYAIDSAAQVRTILPNQSILSVPTILPEDQAAPSRGLNDLFGSGQRMLTMGDISKNVGLSLAKSGIITREPRIENDDAMVVSQDRLAEVFDVGPTYALPPVTQLFEQVASLYSGKLGG</sequence>
<evidence type="ECO:0000313" key="10">
    <source>
        <dbReference type="EMBL" id="CAF9941674.1"/>
    </source>
</evidence>
<dbReference type="GO" id="GO:2000234">
    <property type="term" value="P:positive regulation of rRNA processing"/>
    <property type="evidence" value="ECO:0007669"/>
    <property type="project" value="TreeGrafter"/>
</dbReference>
<organism evidence="10 11">
    <name type="scientific">Alectoria fallacina</name>
    <dbReference type="NCBI Taxonomy" id="1903189"/>
    <lineage>
        <taxon>Eukaryota</taxon>
        <taxon>Fungi</taxon>
        <taxon>Dikarya</taxon>
        <taxon>Ascomycota</taxon>
        <taxon>Pezizomycotina</taxon>
        <taxon>Lecanoromycetes</taxon>
        <taxon>OSLEUM clade</taxon>
        <taxon>Lecanoromycetidae</taxon>
        <taxon>Lecanorales</taxon>
        <taxon>Lecanorineae</taxon>
        <taxon>Parmeliaceae</taxon>
        <taxon>Alectoria</taxon>
    </lineage>
</organism>
<dbReference type="SMART" id="SM00320">
    <property type="entry name" value="WD40"/>
    <property type="match status" value="3"/>
</dbReference>
<keyword evidence="3" id="KW-0698">rRNA processing</keyword>
<comment type="caution">
    <text evidence="10">The sequence shown here is derived from an EMBL/GenBank/DDBJ whole genome shotgun (WGS) entry which is preliminary data.</text>
</comment>
<name>A0A8H3PJB2_9LECA</name>
<dbReference type="GO" id="GO:0003723">
    <property type="term" value="F:RNA binding"/>
    <property type="evidence" value="ECO:0007669"/>
    <property type="project" value="InterPro"/>
</dbReference>
<dbReference type="PANTHER" id="PTHR44215:SF1">
    <property type="entry name" value="WD REPEAT-CONTAINING PROTEIN 75"/>
    <property type="match status" value="1"/>
</dbReference>
<reference evidence="10" key="1">
    <citation type="submission" date="2021-03" db="EMBL/GenBank/DDBJ databases">
        <authorList>
            <person name="Tagirdzhanova G."/>
        </authorList>
    </citation>
    <scope>NUCLEOTIDE SEQUENCE</scope>
</reference>
<dbReference type="GO" id="GO:0032040">
    <property type="term" value="C:small-subunit processome"/>
    <property type="evidence" value="ECO:0007669"/>
    <property type="project" value="InterPro"/>
</dbReference>
<dbReference type="PANTHER" id="PTHR44215">
    <property type="entry name" value="WD REPEAT-CONTAINING PROTEIN 75"/>
    <property type="match status" value="1"/>
</dbReference>
<dbReference type="PROSITE" id="PS50082">
    <property type="entry name" value="WD_REPEATS_2"/>
    <property type="match status" value="1"/>
</dbReference>
<keyword evidence="4 8" id="KW-0853">WD repeat</keyword>
<evidence type="ECO:0000256" key="3">
    <source>
        <dbReference type="ARBA" id="ARBA00022552"/>
    </source>
</evidence>
<gene>
    <name evidence="10" type="ORF">ALECFALPRED_009259</name>
</gene>
<evidence type="ECO:0000313" key="11">
    <source>
        <dbReference type="Proteomes" id="UP000664203"/>
    </source>
</evidence>
<keyword evidence="2" id="KW-0690">Ribosome biogenesis</keyword>
<evidence type="ECO:0000256" key="8">
    <source>
        <dbReference type="PROSITE-ProRule" id="PRU00221"/>
    </source>
</evidence>
<evidence type="ECO:0000256" key="2">
    <source>
        <dbReference type="ARBA" id="ARBA00022517"/>
    </source>
</evidence>
<keyword evidence="5" id="KW-0677">Repeat</keyword>
<dbReference type="GO" id="GO:0045943">
    <property type="term" value="P:positive regulation of transcription by RNA polymerase I"/>
    <property type="evidence" value="ECO:0007669"/>
    <property type="project" value="InterPro"/>
</dbReference>
<evidence type="ECO:0000256" key="7">
    <source>
        <dbReference type="ARBA" id="ARBA00023242"/>
    </source>
</evidence>
<feature type="compositionally biased region" description="Basic residues" evidence="9">
    <location>
        <begin position="59"/>
        <end position="69"/>
    </location>
</feature>
<evidence type="ECO:0000256" key="1">
    <source>
        <dbReference type="ARBA" id="ARBA00004604"/>
    </source>
</evidence>
<dbReference type="Proteomes" id="UP000664203">
    <property type="component" value="Unassembled WGS sequence"/>
</dbReference>
<feature type="compositionally biased region" description="Basic residues" evidence="9">
    <location>
        <begin position="135"/>
        <end position="147"/>
    </location>
</feature>
<evidence type="ECO:0000256" key="4">
    <source>
        <dbReference type="ARBA" id="ARBA00022574"/>
    </source>
</evidence>
<dbReference type="AlphaFoldDB" id="A0A8H3PJB2"/>